<dbReference type="EMBL" id="BGPR01006367">
    <property type="protein sequence ID" value="GBN18349.1"/>
    <property type="molecule type" value="Genomic_DNA"/>
</dbReference>
<keyword evidence="2" id="KW-1185">Reference proteome</keyword>
<organism evidence="1 2">
    <name type="scientific">Araneus ventricosus</name>
    <name type="common">Orbweaver spider</name>
    <name type="synonym">Epeira ventricosa</name>
    <dbReference type="NCBI Taxonomy" id="182803"/>
    <lineage>
        <taxon>Eukaryota</taxon>
        <taxon>Metazoa</taxon>
        <taxon>Ecdysozoa</taxon>
        <taxon>Arthropoda</taxon>
        <taxon>Chelicerata</taxon>
        <taxon>Arachnida</taxon>
        <taxon>Araneae</taxon>
        <taxon>Araneomorphae</taxon>
        <taxon>Entelegynae</taxon>
        <taxon>Araneoidea</taxon>
        <taxon>Araneidae</taxon>
        <taxon>Araneus</taxon>
    </lineage>
</organism>
<reference evidence="1 2" key="1">
    <citation type="journal article" date="2019" name="Sci. Rep.">
        <title>Orb-weaving spider Araneus ventricosus genome elucidates the spidroin gene catalogue.</title>
        <authorList>
            <person name="Kono N."/>
            <person name="Nakamura H."/>
            <person name="Ohtoshi R."/>
            <person name="Moran D.A.P."/>
            <person name="Shinohara A."/>
            <person name="Yoshida Y."/>
            <person name="Fujiwara M."/>
            <person name="Mori M."/>
            <person name="Tomita M."/>
            <person name="Arakawa K."/>
        </authorList>
    </citation>
    <scope>NUCLEOTIDE SEQUENCE [LARGE SCALE GENOMIC DNA]</scope>
</reference>
<evidence type="ECO:0000313" key="2">
    <source>
        <dbReference type="Proteomes" id="UP000499080"/>
    </source>
</evidence>
<proteinExistence type="predicted"/>
<dbReference type="Pfam" id="PF05380">
    <property type="entry name" value="Peptidase_A17"/>
    <property type="match status" value="1"/>
</dbReference>
<sequence length="101" mass="11181">MSKSRLAPLKKLTLPRLELLAALISAIMGHYLQDTFAMLKRENIYSIGAIPRYASTGSRGKPMIGSSLFEVVCPKLRRRQIQIGGVIAQKKAIPQTNSLEE</sequence>
<protein>
    <submittedName>
        <fullName evidence="1">Uncharacterized protein</fullName>
    </submittedName>
</protein>
<comment type="caution">
    <text evidence="1">The sequence shown here is derived from an EMBL/GenBank/DDBJ whole genome shotgun (WGS) entry which is preliminary data.</text>
</comment>
<dbReference type="AlphaFoldDB" id="A0A4Y2LV41"/>
<gene>
    <name evidence="1" type="ORF">AVEN_64903_1</name>
</gene>
<dbReference type="InterPro" id="IPR008042">
    <property type="entry name" value="Retrotrans_Pao"/>
</dbReference>
<accession>A0A4Y2LV41</accession>
<name>A0A4Y2LV41_ARAVE</name>
<dbReference type="Proteomes" id="UP000499080">
    <property type="component" value="Unassembled WGS sequence"/>
</dbReference>
<evidence type="ECO:0000313" key="1">
    <source>
        <dbReference type="EMBL" id="GBN18349.1"/>
    </source>
</evidence>